<keyword evidence="13" id="KW-1185">Reference proteome</keyword>
<feature type="transmembrane region" description="Helical" evidence="9">
    <location>
        <begin position="389"/>
        <end position="412"/>
    </location>
</feature>
<feature type="transmembrane region" description="Helical" evidence="9">
    <location>
        <begin position="90"/>
        <end position="113"/>
    </location>
</feature>
<organism evidence="12 13">
    <name type="scientific">Tepidibacillus fermentans</name>
    <dbReference type="NCBI Taxonomy" id="1281767"/>
    <lineage>
        <taxon>Bacteria</taxon>
        <taxon>Bacillati</taxon>
        <taxon>Bacillota</taxon>
        <taxon>Bacilli</taxon>
        <taxon>Bacillales</taxon>
        <taxon>Bacillaceae</taxon>
        <taxon>Tepidibacillus</taxon>
    </lineage>
</organism>
<feature type="transmembrane region" description="Helical" evidence="9">
    <location>
        <begin position="31"/>
        <end position="52"/>
    </location>
</feature>
<keyword evidence="3 8" id="KW-0812">Transmembrane</keyword>
<dbReference type="Proteomes" id="UP000295788">
    <property type="component" value="Unassembled WGS sequence"/>
</dbReference>
<keyword evidence="7 9" id="KW-0472">Membrane</keyword>
<feature type="transmembrane region" description="Helical" evidence="9">
    <location>
        <begin position="6"/>
        <end position="24"/>
    </location>
</feature>
<feature type="transmembrane region" description="Helical" evidence="9">
    <location>
        <begin position="235"/>
        <end position="259"/>
    </location>
</feature>
<feature type="transmembrane region" description="Helical" evidence="9">
    <location>
        <begin position="432"/>
        <end position="451"/>
    </location>
</feature>
<dbReference type="InterPro" id="IPR010227">
    <property type="entry name" value="NADH_Q_OxRdtase_chainM/4"/>
</dbReference>
<feature type="transmembrane region" description="Helical" evidence="9">
    <location>
        <begin position="173"/>
        <end position="193"/>
    </location>
</feature>
<gene>
    <name evidence="12" type="ORF">EDD72_105134</name>
</gene>
<dbReference type="EMBL" id="SMAB01000005">
    <property type="protein sequence ID" value="TCS83392.1"/>
    <property type="molecule type" value="Genomic_DNA"/>
</dbReference>
<evidence type="ECO:0000256" key="6">
    <source>
        <dbReference type="ARBA" id="ARBA00023027"/>
    </source>
</evidence>
<accession>A0A4R3KIZ3</accession>
<dbReference type="InterPro" id="IPR001750">
    <property type="entry name" value="ND/Mrp_TM"/>
</dbReference>
<evidence type="ECO:0000313" key="12">
    <source>
        <dbReference type="EMBL" id="TCS83392.1"/>
    </source>
</evidence>
<feature type="domain" description="NADH:quinone oxidoreductase/Mrp antiporter transmembrane" evidence="10">
    <location>
        <begin position="137"/>
        <end position="446"/>
    </location>
</feature>
<name>A0A4R3KIZ3_9BACI</name>
<proteinExistence type="inferred from homology"/>
<dbReference type="InterPro" id="IPR000260">
    <property type="entry name" value="NADH4_N"/>
</dbReference>
<feature type="domain" description="NADH:ubiquinone oxidoreductase chain 4 N-terminal" evidence="11">
    <location>
        <begin position="32"/>
        <end position="131"/>
    </location>
</feature>
<feature type="transmembrane region" description="Helical" evidence="9">
    <location>
        <begin position="356"/>
        <end position="377"/>
    </location>
</feature>
<dbReference type="NCBIfam" id="TIGR01972">
    <property type="entry name" value="NDH_I_M"/>
    <property type="match status" value="1"/>
</dbReference>
<evidence type="ECO:0000259" key="10">
    <source>
        <dbReference type="Pfam" id="PF00361"/>
    </source>
</evidence>
<dbReference type="GO" id="GO:0003954">
    <property type="term" value="F:NADH dehydrogenase activity"/>
    <property type="evidence" value="ECO:0007669"/>
    <property type="project" value="TreeGrafter"/>
</dbReference>
<dbReference type="RefSeq" id="WP_132767881.1">
    <property type="nucleotide sequence ID" value="NZ_SMAB01000005.1"/>
</dbReference>
<feature type="transmembrane region" description="Helical" evidence="9">
    <location>
        <begin position="143"/>
        <end position="161"/>
    </location>
</feature>
<dbReference type="AlphaFoldDB" id="A0A4R3KIZ3"/>
<dbReference type="InterPro" id="IPR003918">
    <property type="entry name" value="NADH_UbQ_OxRdtase"/>
</dbReference>
<evidence type="ECO:0000256" key="9">
    <source>
        <dbReference type="SAM" id="Phobius"/>
    </source>
</evidence>
<comment type="subcellular location">
    <subcellularLocation>
        <location evidence="1">Cell membrane</location>
        <topology evidence="1">Multi-pass membrane protein</topology>
    </subcellularLocation>
    <subcellularLocation>
        <location evidence="8">Membrane</location>
        <topology evidence="8">Multi-pass membrane protein</topology>
    </subcellularLocation>
</comment>
<feature type="transmembrane region" description="Helical" evidence="9">
    <location>
        <begin position="271"/>
        <end position="288"/>
    </location>
</feature>
<comment type="caution">
    <text evidence="12">The sequence shown here is derived from an EMBL/GenBank/DDBJ whole genome shotgun (WGS) entry which is preliminary data.</text>
</comment>
<dbReference type="Pfam" id="PF00361">
    <property type="entry name" value="Proton_antipo_M"/>
    <property type="match status" value="1"/>
</dbReference>
<evidence type="ECO:0000256" key="8">
    <source>
        <dbReference type="RuleBase" id="RU000320"/>
    </source>
</evidence>
<evidence type="ECO:0000259" key="11">
    <source>
        <dbReference type="Pfam" id="PF01059"/>
    </source>
</evidence>
<evidence type="ECO:0000256" key="2">
    <source>
        <dbReference type="ARBA" id="ARBA00009025"/>
    </source>
</evidence>
<dbReference type="GO" id="GO:0005886">
    <property type="term" value="C:plasma membrane"/>
    <property type="evidence" value="ECO:0007669"/>
    <property type="project" value="UniProtKB-SubCell"/>
</dbReference>
<evidence type="ECO:0000313" key="13">
    <source>
        <dbReference type="Proteomes" id="UP000295788"/>
    </source>
</evidence>
<dbReference type="GO" id="GO:0042773">
    <property type="term" value="P:ATP synthesis coupled electron transport"/>
    <property type="evidence" value="ECO:0007669"/>
    <property type="project" value="InterPro"/>
</dbReference>
<dbReference type="PRINTS" id="PR01437">
    <property type="entry name" value="NUOXDRDTASE4"/>
</dbReference>
<keyword evidence="5 9" id="KW-1133">Transmembrane helix</keyword>
<protein>
    <submittedName>
        <fullName evidence="12">NADH-quinone oxidoreductase subunit M</fullName>
    </submittedName>
</protein>
<feature type="transmembrane region" description="Helical" evidence="9">
    <location>
        <begin position="300"/>
        <end position="321"/>
    </location>
</feature>
<keyword evidence="4" id="KW-1278">Translocase</keyword>
<dbReference type="GO" id="GO:0015990">
    <property type="term" value="P:electron transport coupled proton transport"/>
    <property type="evidence" value="ECO:0007669"/>
    <property type="project" value="TreeGrafter"/>
</dbReference>
<keyword evidence="6" id="KW-0520">NAD</keyword>
<sequence>MNSIGLLTLITFSPLLGVLLLAFVPKDKAGTIKFIGVLVTLIPLVLAIGLFLKFDHTVDGMQFVENYKWIQFMVGDNTIEFNYSLSVDGLSMPLVVLATIVATMSALAAANIIEKREKEYFILFFLMQIGLYGVFVAQNLFLFFIFFELTLITMFFLIGVWGNEGREDAAFTFLIYNGLGSAIMLISFIILLINAGYVEGPNGATFTTDIPTLIHNLTSPNSPYAQDGFSNAFKYGVFAALLVAFGIKVPLFPFHSWILKVHYQAPASMSMILSGVLLKIGAYGLFRMEYSFFPGIAKDLATFLVILGIINLLYGAILAFVQKDFKMVVVYSSISHMGIILLGLGAMNSYGFQGAIFQMVSHGFLSALFFFIVGVIYKRTHTADMGELGGMASTMPITSGLLLTGALASLGLPGMSGFVSEFLSYLGVFKTMPVLAAIGTLGIVFTSAYLLRAVLNVTYGPTKDKVKGLSDASVLELVPMVVLVAFVVLIGVYPSILSDPIQTTLQSLLSRIGG</sequence>
<feature type="transmembrane region" description="Helical" evidence="9">
    <location>
        <begin position="472"/>
        <end position="493"/>
    </location>
</feature>
<evidence type="ECO:0000256" key="1">
    <source>
        <dbReference type="ARBA" id="ARBA00004651"/>
    </source>
</evidence>
<evidence type="ECO:0000256" key="7">
    <source>
        <dbReference type="ARBA" id="ARBA00023136"/>
    </source>
</evidence>
<reference evidence="12 13" key="1">
    <citation type="submission" date="2019-03" db="EMBL/GenBank/DDBJ databases">
        <title>Genomic Encyclopedia of Type Strains, Phase IV (KMG-IV): sequencing the most valuable type-strain genomes for metagenomic binning, comparative biology and taxonomic classification.</title>
        <authorList>
            <person name="Goeker M."/>
        </authorList>
    </citation>
    <scope>NUCLEOTIDE SEQUENCE [LARGE SCALE GENOMIC DNA]</scope>
    <source>
        <strain evidence="12 13">DSM 23802</strain>
    </source>
</reference>
<dbReference type="Pfam" id="PF01059">
    <property type="entry name" value="Oxidored_q5_N"/>
    <property type="match status" value="1"/>
</dbReference>
<dbReference type="GO" id="GO:0008137">
    <property type="term" value="F:NADH dehydrogenase (ubiquinone) activity"/>
    <property type="evidence" value="ECO:0007669"/>
    <property type="project" value="InterPro"/>
</dbReference>
<dbReference type="GO" id="GO:0048039">
    <property type="term" value="F:ubiquinone binding"/>
    <property type="evidence" value="ECO:0007669"/>
    <property type="project" value="TreeGrafter"/>
</dbReference>
<dbReference type="PANTHER" id="PTHR43507:SF1">
    <property type="entry name" value="NADH-UBIQUINONE OXIDOREDUCTASE CHAIN 4"/>
    <property type="match status" value="1"/>
</dbReference>
<evidence type="ECO:0000256" key="4">
    <source>
        <dbReference type="ARBA" id="ARBA00022967"/>
    </source>
</evidence>
<feature type="transmembrane region" description="Helical" evidence="9">
    <location>
        <begin position="120"/>
        <end position="137"/>
    </location>
</feature>
<comment type="similarity">
    <text evidence="2">Belongs to the complex I subunit 4 family.</text>
</comment>
<evidence type="ECO:0000256" key="5">
    <source>
        <dbReference type="ARBA" id="ARBA00022989"/>
    </source>
</evidence>
<dbReference type="PANTHER" id="PTHR43507">
    <property type="entry name" value="NADH-UBIQUINONE OXIDOREDUCTASE CHAIN 4"/>
    <property type="match status" value="1"/>
</dbReference>
<evidence type="ECO:0000256" key="3">
    <source>
        <dbReference type="ARBA" id="ARBA00022692"/>
    </source>
</evidence>
<feature type="transmembrane region" description="Helical" evidence="9">
    <location>
        <begin position="328"/>
        <end position="350"/>
    </location>
</feature>
<dbReference type="OrthoDB" id="9811718at2"/>